<keyword evidence="4" id="KW-1185">Reference proteome</keyword>
<feature type="chain" id="PRO_5045575312" evidence="2">
    <location>
        <begin position="22"/>
        <end position="180"/>
    </location>
</feature>
<evidence type="ECO:0000313" key="3">
    <source>
        <dbReference type="EMBL" id="MFC7410331.1"/>
    </source>
</evidence>
<gene>
    <name evidence="3" type="ORF">ACFQPB_15810</name>
</gene>
<comment type="caution">
    <text evidence="3">The sequence shown here is derived from an EMBL/GenBank/DDBJ whole genome shotgun (WGS) entry which is preliminary data.</text>
</comment>
<organism evidence="3 4">
    <name type="scientific">Hydrogenophaga atypica</name>
    <dbReference type="NCBI Taxonomy" id="249409"/>
    <lineage>
        <taxon>Bacteria</taxon>
        <taxon>Pseudomonadati</taxon>
        <taxon>Pseudomonadota</taxon>
        <taxon>Betaproteobacteria</taxon>
        <taxon>Burkholderiales</taxon>
        <taxon>Comamonadaceae</taxon>
        <taxon>Hydrogenophaga</taxon>
    </lineage>
</organism>
<dbReference type="EMBL" id="JBHTCA010000014">
    <property type="protein sequence ID" value="MFC7410331.1"/>
    <property type="molecule type" value="Genomic_DNA"/>
</dbReference>
<evidence type="ECO:0000256" key="2">
    <source>
        <dbReference type="SAM" id="SignalP"/>
    </source>
</evidence>
<reference evidence="4" key="1">
    <citation type="journal article" date="2019" name="Int. J. Syst. Evol. Microbiol.">
        <title>The Global Catalogue of Microorganisms (GCM) 10K type strain sequencing project: providing services to taxonomists for standard genome sequencing and annotation.</title>
        <authorList>
            <consortium name="The Broad Institute Genomics Platform"/>
            <consortium name="The Broad Institute Genome Sequencing Center for Infectious Disease"/>
            <person name="Wu L."/>
            <person name="Ma J."/>
        </authorList>
    </citation>
    <scope>NUCLEOTIDE SEQUENCE [LARGE SCALE GENOMIC DNA]</scope>
    <source>
        <strain evidence="4">CGMCC 1.12371</strain>
    </source>
</reference>
<dbReference type="RefSeq" id="WP_382225234.1">
    <property type="nucleotide sequence ID" value="NZ_JBHTCA010000014.1"/>
</dbReference>
<accession>A0ABW2QLZ9</accession>
<feature type="signal peptide" evidence="2">
    <location>
        <begin position="1"/>
        <end position="21"/>
    </location>
</feature>
<keyword evidence="2" id="KW-0732">Signal</keyword>
<evidence type="ECO:0000313" key="4">
    <source>
        <dbReference type="Proteomes" id="UP001596501"/>
    </source>
</evidence>
<feature type="compositionally biased region" description="Low complexity" evidence="1">
    <location>
        <begin position="167"/>
        <end position="180"/>
    </location>
</feature>
<sequence length="180" mass="19496">MSLIRLSLALTALLVTSSVLAQRQTQTEVSAVQERTSQAASSANATTGLNATDLVVAQIWGLTQEEMQRAKLLLKGPRASFSVEQLSPVEALGIHARTDAERRKYAEMFARAFHQDVERSIAWNAAFQEAMQRLYPNEAMVDYRGLPKVVAPIGSADAAGVPRSVVADPAPSARPLPARR</sequence>
<feature type="region of interest" description="Disordered" evidence="1">
    <location>
        <begin position="161"/>
        <end position="180"/>
    </location>
</feature>
<proteinExistence type="predicted"/>
<name>A0ABW2QLZ9_9BURK</name>
<protein>
    <submittedName>
        <fullName evidence="3">Integrating conjugative element protein</fullName>
    </submittedName>
</protein>
<evidence type="ECO:0000256" key="1">
    <source>
        <dbReference type="SAM" id="MobiDB-lite"/>
    </source>
</evidence>
<dbReference type="Proteomes" id="UP001596501">
    <property type="component" value="Unassembled WGS sequence"/>
</dbReference>